<dbReference type="EMBL" id="LAZR01060635">
    <property type="protein sequence ID" value="KKK65277.1"/>
    <property type="molecule type" value="Genomic_DNA"/>
</dbReference>
<proteinExistence type="predicted"/>
<sequence>MVNLQNESFDLLVNGSIMESVISSYEEAWSFGGIIWLWPVVFLFTLIIVAIKSESPTMVAIYAVLGNIALGTMLDSYTHIIFYMIGLLSSVVWLFSLFLSRKIE</sequence>
<keyword evidence="1" id="KW-0472">Membrane</keyword>
<feature type="transmembrane region" description="Helical" evidence="1">
    <location>
        <begin position="80"/>
        <end position="99"/>
    </location>
</feature>
<evidence type="ECO:0000256" key="1">
    <source>
        <dbReference type="SAM" id="Phobius"/>
    </source>
</evidence>
<reference evidence="2" key="1">
    <citation type="journal article" date="2015" name="Nature">
        <title>Complex archaea that bridge the gap between prokaryotes and eukaryotes.</title>
        <authorList>
            <person name="Spang A."/>
            <person name="Saw J.H."/>
            <person name="Jorgensen S.L."/>
            <person name="Zaremba-Niedzwiedzka K."/>
            <person name="Martijn J."/>
            <person name="Lind A.E."/>
            <person name="van Eijk R."/>
            <person name="Schleper C."/>
            <person name="Guy L."/>
            <person name="Ettema T.J."/>
        </authorList>
    </citation>
    <scope>NUCLEOTIDE SEQUENCE</scope>
</reference>
<gene>
    <name evidence="2" type="ORF">LCGC14_2975760</name>
</gene>
<comment type="caution">
    <text evidence="2">The sequence shown here is derived from an EMBL/GenBank/DDBJ whole genome shotgun (WGS) entry which is preliminary data.</text>
</comment>
<keyword evidence="1" id="KW-1133">Transmembrane helix</keyword>
<protein>
    <submittedName>
        <fullName evidence="2">Uncharacterized protein</fullName>
    </submittedName>
</protein>
<organism evidence="2">
    <name type="scientific">marine sediment metagenome</name>
    <dbReference type="NCBI Taxonomy" id="412755"/>
    <lineage>
        <taxon>unclassified sequences</taxon>
        <taxon>metagenomes</taxon>
        <taxon>ecological metagenomes</taxon>
    </lineage>
</organism>
<keyword evidence="1" id="KW-0812">Transmembrane</keyword>
<accession>A0A0F8X806</accession>
<evidence type="ECO:0000313" key="2">
    <source>
        <dbReference type="EMBL" id="KKK65277.1"/>
    </source>
</evidence>
<dbReference type="AlphaFoldDB" id="A0A0F8X806"/>
<feature type="transmembrane region" description="Helical" evidence="1">
    <location>
        <begin position="28"/>
        <end position="51"/>
    </location>
</feature>
<feature type="transmembrane region" description="Helical" evidence="1">
    <location>
        <begin position="58"/>
        <end position="74"/>
    </location>
</feature>
<name>A0A0F8X806_9ZZZZ</name>